<keyword evidence="2" id="KW-0813">Transport</keyword>
<keyword evidence="4 7" id="KW-1133">Transmembrane helix</keyword>
<reference evidence="8 9" key="1">
    <citation type="submission" date="2017-03" db="EMBL/GenBank/DDBJ databases">
        <title>WGS assembly of Porphyra umbilicalis.</title>
        <authorList>
            <person name="Brawley S.H."/>
            <person name="Blouin N.A."/>
            <person name="Ficko-Blean E."/>
            <person name="Wheeler G.L."/>
            <person name="Lohr M."/>
            <person name="Goodson H.V."/>
            <person name="Jenkins J.W."/>
            <person name="Blaby-Haas C.E."/>
            <person name="Helliwell K.E."/>
            <person name="Chan C."/>
            <person name="Marriage T."/>
            <person name="Bhattacharya D."/>
            <person name="Klein A.S."/>
            <person name="Badis Y."/>
            <person name="Brodie J."/>
            <person name="Cao Y."/>
            <person name="Collen J."/>
            <person name="Dittami S.M."/>
            <person name="Gachon C.M."/>
            <person name="Green B.R."/>
            <person name="Karpowicz S."/>
            <person name="Kim J.W."/>
            <person name="Kudahl U."/>
            <person name="Lin S."/>
            <person name="Michel G."/>
            <person name="Mittag M."/>
            <person name="Olson B.J."/>
            <person name="Pangilinan J."/>
            <person name="Peng Y."/>
            <person name="Qiu H."/>
            <person name="Shu S."/>
            <person name="Singer J.T."/>
            <person name="Smith A.G."/>
            <person name="Sprecher B.N."/>
            <person name="Wagner V."/>
            <person name="Wang W."/>
            <person name="Wang Z.-Y."/>
            <person name="Yan J."/>
            <person name="Yarish C."/>
            <person name="Zoeuner-Riek S."/>
            <person name="Zhuang Y."/>
            <person name="Zou Y."/>
            <person name="Lindquist E.A."/>
            <person name="Grimwood J."/>
            <person name="Barry K."/>
            <person name="Rokhsar D.S."/>
            <person name="Schmutz J."/>
            <person name="Stiller J.W."/>
            <person name="Grossman A.R."/>
            <person name="Prochnik S.E."/>
        </authorList>
    </citation>
    <scope>NUCLEOTIDE SEQUENCE [LARGE SCALE GENOMIC DNA]</scope>
    <source>
        <strain evidence="8">4086291</strain>
    </source>
</reference>
<sequence>MGRVPDAAAAAIDHPPPYPSPGCWRSPPALAASNSRGRSKSGTSPSRCCSSACPPPPSRTRGSPAPWPALSCSRSSAPRRTGARRPTAAAARLSLRARPWRWRASSPFPTRAPSASLQATRPRRGRTATPRLGHWRRVVLGVGLCHQRGNGAPPRAAHGRGAAVAAGRGQRCVCVYVGARQLWGEHAGEFAPRLVRAGRVGAHRRAGAVRVGGGGAGRDHWAVRWVHDRGAADWGAGRRPVGGRRGARHGWRQCQRRGRRWRRRRPRWLRAAAVGARCGRRGGGVVWGGPSPHCPRPPPPPPRGTWATLIAAAWSAPFPFWRLFVVQCLTWTAWFALFIYATSWLGGDVLGGVADAPPGTAPRATYDRGVRWGNGGLAAQAVVSVVYATALPALLRSAGAPAVYAGGHVVLGGALVGMLVLGAGAAARAAAAAAVPADAAAGDAFTARAAAAVALLAITGVPWATTMTVPWALMGAAVTHAAAADGAPASAGVYATLFNLSQCFPEVAVSLVSAQLVRGGASQGQVLGAAGAVALGGAALIYAWPLERRRAG</sequence>
<evidence type="ECO:0000256" key="2">
    <source>
        <dbReference type="ARBA" id="ARBA00022448"/>
    </source>
</evidence>
<evidence type="ECO:0000256" key="5">
    <source>
        <dbReference type="ARBA" id="ARBA00023136"/>
    </source>
</evidence>
<dbReference type="GO" id="GO:0016020">
    <property type="term" value="C:membrane"/>
    <property type="evidence" value="ECO:0007669"/>
    <property type="project" value="UniProtKB-SubCell"/>
</dbReference>
<evidence type="ECO:0000256" key="7">
    <source>
        <dbReference type="SAM" id="Phobius"/>
    </source>
</evidence>
<keyword evidence="9" id="KW-1185">Reference proteome</keyword>
<feature type="region of interest" description="Disordered" evidence="6">
    <location>
        <begin position="1"/>
        <end position="90"/>
    </location>
</feature>
<dbReference type="PANTHER" id="PTHR19432">
    <property type="entry name" value="SUGAR TRANSPORTER"/>
    <property type="match status" value="1"/>
</dbReference>
<evidence type="ECO:0000256" key="1">
    <source>
        <dbReference type="ARBA" id="ARBA00004141"/>
    </source>
</evidence>
<dbReference type="GO" id="GO:0008506">
    <property type="term" value="F:sucrose:proton symporter activity"/>
    <property type="evidence" value="ECO:0007669"/>
    <property type="project" value="TreeGrafter"/>
</dbReference>
<feature type="transmembrane region" description="Helical" evidence="7">
    <location>
        <begin position="526"/>
        <end position="544"/>
    </location>
</feature>
<evidence type="ECO:0000256" key="6">
    <source>
        <dbReference type="SAM" id="MobiDB-lite"/>
    </source>
</evidence>
<proteinExistence type="predicted"/>
<comment type="subcellular location">
    <subcellularLocation>
        <location evidence="1">Membrane</location>
        <topology evidence="1">Multi-pass membrane protein</topology>
    </subcellularLocation>
</comment>
<dbReference type="AlphaFoldDB" id="A0A1X6P5U7"/>
<feature type="transmembrane region" description="Helical" evidence="7">
    <location>
        <begin position="320"/>
        <end position="341"/>
    </location>
</feature>
<protein>
    <submittedName>
        <fullName evidence="8">Uncharacterized protein</fullName>
    </submittedName>
</protein>
<evidence type="ECO:0000313" key="9">
    <source>
        <dbReference type="Proteomes" id="UP000218209"/>
    </source>
</evidence>
<feature type="transmembrane region" description="Helical" evidence="7">
    <location>
        <begin position="377"/>
        <end position="395"/>
    </location>
</feature>
<keyword evidence="5 7" id="KW-0472">Membrane</keyword>
<dbReference type="OrthoDB" id="28755at2759"/>
<evidence type="ECO:0000256" key="3">
    <source>
        <dbReference type="ARBA" id="ARBA00022692"/>
    </source>
</evidence>
<feature type="transmembrane region" description="Helical" evidence="7">
    <location>
        <begin position="445"/>
        <end position="464"/>
    </location>
</feature>
<dbReference type="PANTHER" id="PTHR19432:SF35">
    <property type="entry name" value="SOLUTE CARRIER FAMILY 45 MEMBER 3 ISOFORM X1"/>
    <property type="match status" value="1"/>
</dbReference>
<organism evidence="8 9">
    <name type="scientific">Porphyra umbilicalis</name>
    <name type="common">Purple laver</name>
    <name type="synonym">Red alga</name>
    <dbReference type="NCBI Taxonomy" id="2786"/>
    <lineage>
        <taxon>Eukaryota</taxon>
        <taxon>Rhodophyta</taxon>
        <taxon>Bangiophyceae</taxon>
        <taxon>Bangiales</taxon>
        <taxon>Bangiaceae</taxon>
        <taxon>Porphyra</taxon>
    </lineage>
</organism>
<feature type="region of interest" description="Disordered" evidence="6">
    <location>
        <begin position="104"/>
        <end position="127"/>
    </location>
</feature>
<evidence type="ECO:0000256" key="4">
    <source>
        <dbReference type="ARBA" id="ARBA00022989"/>
    </source>
</evidence>
<name>A0A1X6P5U7_PORUM</name>
<dbReference type="EMBL" id="KV918878">
    <property type="protein sequence ID" value="OSX76126.1"/>
    <property type="molecule type" value="Genomic_DNA"/>
</dbReference>
<evidence type="ECO:0000313" key="8">
    <source>
        <dbReference type="EMBL" id="OSX76126.1"/>
    </source>
</evidence>
<feature type="compositionally biased region" description="Low complexity" evidence="6">
    <location>
        <begin position="1"/>
        <end position="13"/>
    </location>
</feature>
<dbReference type="Proteomes" id="UP000218209">
    <property type="component" value="Unassembled WGS sequence"/>
</dbReference>
<gene>
    <name evidence="8" type="ORF">BU14_0205s0001</name>
</gene>
<feature type="compositionally biased region" description="Polar residues" evidence="6">
    <location>
        <begin position="32"/>
        <end position="42"/>
    </location>
</feature>
<feature type="transmembrane region" description="Helical" evidence="7">
    <location>
        <begin position="402"/>
        <end position="425"/>
    </location>
</feature>
<feature type="compositionally biased region" description="Low complexity" evidence="6">
    <location>
        <begin position="73"/>
        <end position="90"/>
    </location>
</feature>
<keyword evidence="3 7" id="KW-0812">Transmembrane</keyword>
<accession>A0A1X6P5U7</accession>